<organism evidence="2">
    <name type="scientific">uncultured Caudovirales phage</name>
    <dbReference type="NCBI Taxonomy" id="2100421"/>
    <lineage>
        <taxon>Viruses</taxon>
        <taxon>Duplodnaviria</taxon>
        <taxon>Heunggongvirae</taxon>
        <taxon>Uroviricota</taxon>
        <taxon>Caudoviricetes</taxon>
        <taxon>Peduoviridae</taxon>
        <taxon>Maltschvirus</taxon>
        <taxon>Maltschvirus maltsch</taxon>
    </lineage>
</organism>
<reference evidence="2" key="1">
    <citation type="submission" date="2020-04" db="EMBL/GenBank/DDBJ databases">
        <authorList>
            <person name="Chiriac C."/>
            <person name="Salcher M."/>
            <person name="Ghai R."/>
            <person name="Kavagutti S V."/>
        </authorList>
    </citation>
    <scope>NUCLEOTIDE SEQUENCE</scope>
</reference>
<proteinExistence type="predicted"/>
<gene>
    <name evidence="2" type="ORF">UFOVP670_47</name>
</gene>
<protein>
    <submittedName>
        <fullName evidence="2">Uncharacterized protein</fullName>
    </submittedName>
</protein>
<name>A0A6J5NDR8_9CAUD</name>
<feature type="region of interest" description="Disordered" evidence="1">
    <location>
        <begin position="1"/>
        <end position="31"/>
    </location>
</feature>
<dbReference type="EMBL" id="LR796632">
    <property type="protein sequence ID" value="CAB4155966.1"/>
    <property type="molecule type" value="Genomic_DNA"/>
</dbReference>
<sequence length="148" mass="15649">MLLTLLQSQGAPPPPPIIAGGGPGTSAGARGRHRPVYMVDDKVFDSPAAAARYLASVTAPAPAPEAPRAAPKPKPKLAVQVAGEKVAVAPVIPVTATAEYTRELIQAELIKARRAIQRRQRDAEDEERAAVFAVVQMLLEDGETVTFH</sequence>
<accession>A0A6J5NDR8</accession>
<evidence type="ECO:0000256" key="1">
    <source>
        <dbReference type="SAM" id="MobiDB-lite"/>
    </source>
</evidence>
<evidence type="ECO:0000313" key="2">
    <source>
        <dbReference type="EMBL" id="CAB4155966.1"/>
    </source>
</evidence>